<dbReference type="InterPro" id="IPR054566">
    <property type="entry name" value="ManC/GMP-like_b-helix"/>
</dbReference>
<dbReference type="STRING" id="33990.A3306_03220"/>
<accession>A0A0F3QIF7</accession>
<dbReference type="CDD" id="cd02509">
    <property type="entry name" value="GDP-M1P_Guanylyltransferase"/>
    <property type="match status" value="1"/>
</dbReference>
<dbReference type="InterPro" id="IPR029044">
    <property type="entry name" value="Nucleotide-diphossugar_trans"/>
</dbReference>
<sequence>MKVKPVIMAGGSGKRLWPLSASDKPKQFKKILGDLTLLQQTLIRNKFLGKPTIITSNQYEEITRKQAADIEIEFELIIEPEQKNTAICAIITALSAKAQGFDRLVLLPADHHIEDEENYFNTINKALCYVEQYGICIIGIPINSVNTEYGYIKSGILVAENIYQVDNFIEKPEFKEAERYCNSNEYFWNSGIFIYDINFFLSLAMGIQPQLFKIAAAAYDSAIKTKNNIAINSSIYNEAESISIDHAIMEYISQMVMVKADFIWNDLGSWSSLLQLKQQNIKDNYCEGNVITSNTTNSFISSNSKVTTVIGLDNVMVINTIHGLLVANKSRMTEIKELVMKMGEN</sequence>
<dbReference type="AlphaFoldDB" id="A0A0F3QIF7"/>
<feature type="domain" description="Nucleotidyl transferase" evidence="1">
    <location>
        <begin position="4"/>
        <end position="279"/>
    </location>
</feature>
<organism evidence="3 4">
    <name type="scientific">Rickettsia bellii str. RML Mogi</name>
    <dbReference type="NCBI Taxonomy" id="1359194"/>
    <lineage>
        <taxon>Bacteria</taxon>
        <taxon>Pseudomonadati</taxon>
        <taxon>Pseudomonadota</taxon>
        <taxon>Alphaproteobacteria</taxon>
        <taxon>Rickettsiales</taxon>
        <taxon>Rickettsiaceae</taxon>
        <taxon>Rickettsieae</taxon>
        <taxon>Rickettsia</taxon>
        <taxon>belli group</taxon>
    </lineage>
</organism>
<dbReference type="InterPro" id="IPR051161">
    <property type="entry name" value="Mannose-6P_isomerase_type2"/>
</dbReference>
<evidence type="ECO:0000313" key="4">
    <source>
        <dbReference type="Proteomes" id="UP000033689"/>
    </source>
</evidence>
<gene>
    <name evidence="3" type="ORF">RBEMOGI_0961</name>
</gene>
<dbReference type="InterPro" id="IPR049577">
    <property type="entry name" value="GMPP_N"/>
</dbReference>
<protein>
    <submittedName>
        <fullName evidence="3">Nucleotidyl transferase family protein</fullName>
    </submittedName>
</protein>
<dbReference type="PATRIC" id="fig|1359194.3.peg.972"/>
<comment type="caution">
    <text evidence="3">The sequence shown here is derived from an EMBL/GenBank/DDBJ whole genome shotgun (WGS) entry which is preliminary data.</text>
</comment>
<evidence type="ECO:0000259" key="1">
    <source>
        <dbReference type="Pfam" id="PF00483"/>
    </source>
</evidence>
<dbReference type="Gene3D" id="3.90.550.10">
    <property type="entry name" value="Spore Coat Polysaccharide Biosynthesis Protein SpsA, Chain A"/>
    <property type="match status" value="1"/>
</dbReference>
<evidence type="ECO:0000259" key="2">
    <source>
        <dbReference type="Pfam" id="PF22640"/>
    </source>
</evidence>
<reference evidence="3 4" key="1">
    <citation type="submission" date="2015-02" db="EMBL/GenBank/DDBJ databases">
        <title>Genome Sequencing of Rickettsiales.</title>
        <authorList>
            <person name="Daugherty S.C."/>
            <person name="Su Q."/>
            <person name="Abolude K."/>
            <person name="Beier-Sexton M."/>
            <person name="Carlyon J.A."/>
            <person name="Carter R."/>
            <person name="Day N.P."/>
            <person name="Dumler S.J."/>
            <person name="Dyachenko V."/>
            <person name="Godinez A."/>
            <person name="Kurtti T.J."/>
            <person name="Lichay M."/>
            <person name="Mullins K.E."/>
            <person name="Ott S."/>
            <person name="Pappas-Brown V."/>
            <person name="Paris D.H."/>
            <person name="Patel P."/>
            <person name="Richards A.L."/>
            <person name="Sadzewicz L."/>
            <person name="Sears K."/>
            <person name="Seidman D."/>
            <person name="Sengamalay N."/>
            <person name="Stenos J."/>
            <person name="Tallon L.J."/>
            <person name="Vincent G."/>
            <person name="Fraser C.M."/>
            <person name="Munderloh U."/>
            <person name="Dunning-Hotopp J.C."/>
        </authorList>
    </citation>
    <scope>NUCLEOTIDE SEQUENCE [LARGE SCALE GENOMIC DNA]</scope>
    <source>
        <strain evidence="3 4">RML Mogi</strain>
    </source>
</reference>
<dbReference type="InterPro" id="IPR005835">
    <property type="entry name" value="NTP_transferase_dom"/>
</dbReference>
<name>A0A0F3QIF7_RICBE</name>
<dbReference type="PANTHER" id="PTHR46390:SF1">
    <property type="entry name" value="MANNOSE-1-PHOSPHATE GUANYLYLTRANSFERASE"/>
    <property type="match status" value="1"/>
</dbReference>
<dbReference type="SUPFAM" id="SSF53448">
    <property type="entry name" value="Nucleotide-diphospho-sugar transferases"/>
    <property type="match status" value="1"/>
</dbReference>
<dbReference type="PANTHER" id="PTHR46390">
    <property type="entry name" value="MANNOSE-1-PHOSPHATE GUANYLYLTRANSFERASE"/>
    <property type="match status" value="1"/>
</dbReference>
<dbReference type="GO" id="GO:0009298">
    <property type="term" value="P:GDP-mannose biosynthetic process"/>
    <property type="evidence" value="ECO:0007669"/>
    <property type="project" value="TreeGrafter"/>
</dbReference>
<evidence type="ECO:0000313" key="3">
    <source>
        <dbReference type="EMBL" id="KJV92333.1"/>
    </source>
</evidence>
<dbReference type="Pfam" id="PF22640">
    <property type="entry name" value="ManC_GMP_beta-helix"/>
    <property type="match status" value="1"/>
</dbReference>
<feature type="domain" description="MannoseP isomerase/GMP-like beta-helix" evidence="2">
    <location>
        <begin position="288"/>
        <end position="341"/>
    </location>
</feature>
<dbReference type="SUPFAM" id="SSF159283">
    <property type="entry name" value="Guanosine diphospho-D-mannose pyrophosphorylase/mannose-6-phosphate isomerase linker domain"/>
    <property type="match status" value="1"/>
</dbReference>
<dbReference type="Pfam" id="PF00483">
    <property type="entry name" value="NTP_transferase"/>
    <property type="match status" value="1"/>
</dbReference>
<dbReference type="Proteomes" id="UP000033689">
    <property type="component" value="Unassembled WGS sequence"/>
</dbReference>
<dbReference type="GO" id="GO:0004475">
    <property type="term" value="F:mannose-1-phosphate guanylyltransferase (GTP) activity"/>
    <property type="evidence" value="ECO:0007669"/>
    <property type="project" value="InterPro"/>
</dbReference>
<dbReference type="EMBL" id="LAOJ01000001">
    <property type="protein sequence ID" value="KJV92333.1"/>
    <property type="molecule type" value="Genomic_DNA"/>
</dbReference>
<keyword evidence="3" id="KW-0808">Transferase</keyword>
<proteinExistence type="predicted"/>